<dbReference type="EMBL" id="DACRBY010000031">
    <property type="protein sequence ID" value="HAS8542092.1"/>
    <property type="molecule type" value="Genomic_DNA"/>
</dbReference>
<reference evidence="1" key="3">
    <citation type="submission" date="2019-01" db="EMBL/GenBank/DDBJ databases">
        <authorList>
            <consortium name="NCBI Pathogen Detection Project"/>
        </authorList>
    </citation>
    <scope>NUCLEOTIDE SEQUENCE</scope>
    <source>
        <strain evidence="1">BCW_3452</strain>
    </source>
</reference>
<gene>
    <name evidence="2" type="ORF">AL548_002085</name>
    <name evidence="1" type="ORF">I7730_20085</name>
</gene>
<protein>
    <submittedName>
        <fullName evidence="1">Uncharacterized protein</fullName>
    </submittedName>
</protein>
<sequence length="176" mass="20436">MFKNVPKPTNLSEINMRHFLITMFLSTFSFYSYSCDKSPIMPLVEDTSVSYVFEGIDTESGENILRYYYIFSDGDQLIFENQYCLMNNYDIQYSSSSLSFDKIKSRTNTIINEIKNKHNLVVNTDFLPKWFKNGNKLDGMIEANFDTLEVLGTRERHENAILDETINLYIGIGGQH</sequence>
<dbReference type="EMBL" id="LOSH02000001">
    <property type="protein sequence ID" value="PNM77379.1"/>
    <property type="molecule type" value="Genomic_DNA"/>
</dbReference>
<evidence type="ECO:0000313" key="3">
    <source>
        <dbReference type="Proteomes" id="UP000054370"/>
    </source>
</evidence>
<accession>A0A8H9TH51</accession>
<dbReference type="AlphaFoldDB" id="A0A8H9TH51"/>
<reference evidence="2 3" key="1">
    <citation type="submission" date="2017-12" db="EMBL/GenBank/DDBJ databases">
        <title>FDA dAtabase for Regulatory Grade micrObial Sequences (FDA-ARGOS): Supporting development and validation of Infectious Disease Dx tests.</title>
        <authorList>
            <person name="Hoffmann M."/>
            <person name="Allard M."/>
            <person name="Evans P."/>
            <person name="Brown E."/>
            <person name="Tallon L.J."/>
            <person name="Sadzewicz L."/>
            <person name="Sengamalay N."/>
            <person name="Ott S."/>
            <person name="Godinez A."/>
            <person name="Nagaraj S."/>
            <person name="Vavikolanu K."/>
            <person name="Aluvathingal J."/>
            <person name="Nadendla S."/>
            <person name="Hobson J."/>
            <person name="Sichtig H."/>
        </authorList>
    </citation>
    <scope>NUCLEOTIDE SEQUENCE [LARGE SCALE GENOMIC DNA]</scope>
    <source>
        <strain evidence="3">ATCC 29307</strain>
        <strain evidence="2">FDAARGOS_118</strain>
    </source>
</reference>
<evidence type="ECO:0000313" key="1">
    <source>
        <dbReference type="EMBL" id="HAS8542092.1"/>
    </source>
</evidence>
<name>A0A8H9TH51_VIBVL</name>
<proteinExistence type="predicted"/>
<organism evidence="1">
    <name type="scientific">Vibrio vulnificus</name>
    <dbReference type="NCBI Taxonomy" id="672"/>
    <lineage>
        <taxon>Bacteria</taxon>
        <taxon>Pseudomonadati</taxon>
        <taxon>Pseudomonadota</taxon>
        <taxon>Gammaproteobacteria</taxon>
        <taxon>Vibrionales</taxon>
        <taxon>Vibrionaceae</taxon>
        <taxon>Vibrio</taxon>
    </lineage>
</organism>
<comment type="caution">
    <text evidence="1">The sequence shown here is derived from an EMBL/GenBank/DDBJ whole genome shotgun (WGS) entry which is preliminary data.</text>
</comment>
<reference evidence="1" key="2">
    <citation type="journal article" date="2018" name="Genome Biol.">
        <title>SKESA: strategic k-mer extension for scrupulous assemblies.</title>
        <authorList>
            <person name="Souvorov A."/>
            <person name="Agarwala R."/>
            <person name="Lipman D.J."/>
        </authorList>
    </citation>
    <scope>NUCLEOTIDE SEQUENCE</scope>
    <source>
        <strain evidence="1">BCW_3452</strain>
    </source>
</reference>
<evidence type="ECO:0000313" key="2">
    <source>
        <dbReference type="EMBL" id="PNM77379.1"/>
    </source>
</evidence>
<dbReference type="Proteomes" id="UP000863257">
    <property type="component" value="Unassembled WGS sequence"/>
</dbReference>
<dbReference type="Proteomes" id="UP000054370">
    <property type="component" value="Unassembled WGS sequence"/>
</dbReference>
<keyword evidence="3" id="KW-1185">Reference proteome</keyword>